<dbReference type="Pfam" id="PF12838">
    <property type="entry name" value="Fer4_7"/>
    <property type="match status" value="1"/>
</dbReference>
<dbReference type="eggNOG" id="COG0348">
    <property type="taxonomic scope" value="Bacteria"/>
</dbReference>
<feature type="transmembrane region" description="Helical" evidence="8">
    <location>
        <begin position="61"/>
        <end position="85"/>
    </location>
</feature>
<dbReference type="OrthoDB" id="9808559at2"/>
<feature type="domain" description="4Fe-4S ferredoxin-type" evidence="9">
    <location>
        <begin position="462"/>
        <end position="492"/>
    </location>
</feature>
<accession>D6SMM8</accession>
<reference evidence="10" key="1">
    <citation type="submission" date="2010-05" db="EMBL/GenBank/DDBJ databases">
        <title>The draft genome of Desulfonatronospira thiodismutans ASO3-1.</title>
        <authorList>
            <consortium name="US DOE Joint Genome Institute (JGI-PGF)"/>
            <person name="Lucas S."/>
            <person name="Copeland A."/>
            <person name="Lapidus A."/>
            <person name="Cheng J.-F."/>
            <person name="Bruce D."/>
            <person name="Goodwin L."/>
            <person name="Pitluck S."/>
            <person name="Chertkov O."/>
            <person name="Brettin T."/>
            <person name="Detter J.C."/>
            <person name="Han C."/>
            <person name="Land M.L."/>
            <person name="Hauser L."/>
            <person name="Kyrpides N."/>
            <person name="Mikhailova N."/>
            <person name="Muyzer G."/>
            <person name="Woyke T."/>
        </authorList>
    </citation>
    <scope>NUCLEOTIDE SEQUENCE [LARGE SCALE GENOMIC DNA]</scope>
    <source>
        <strain evidence="10">ASO3-1</strain>
    </source>
</reference>
<feature type="transmembrane region" description="Helical" evidence="8">
    <location>
        <begin position="114"/>
        <end position="137"/>
    </location>
</feature>
<dbReference type="PROSITE" id="PS51379">
    <property type="entry name" value="4FE4S_FER_2"/>
    <property type="match status" value="5"/>
</dbReference>
<dbReference type="RefSeq" id="WP_008869067.1">
    <property type="nucleotide sequence ID" value="NZ_ACJN02000001.1"/>
</dbReference>
<dbReference type="Pfam" id="PF00037">
    <property type="entry name" value="Fer4"/>
    <property type="match status" value="1"/>
</dbReference>
<dbReference type="GO" id="GO:0051539">
    <property type="term" value="F:4 iron, 4 sulfur cluster binding"/>
    <property type="evidence" value="ECO:0007669"/>
    <property type="project" value="UniProtKB-KW"/>
</dbReference>
<feature type="domain" description="4Fe-4S ferredoxin-type" evidence="9">
    <location>
        <begin position="229"/>
        <end position="257"/>
    </location>
</feature>
<name>D6SMM8_9BACT</name>
<dbReference type="Proteomes" id="UP000005496">
    <property type="component" value="Unassembled WGS sequence"/>
</dbReference>
<evidence type="ECO:0000259" key="9">
    <source>
        <dbReference type="PROSITE" id="PS51379"/>
    </source>
</evidence>
<evidence type="ECO:0000256" key="6">
    <source>
        <dbReference type="ARBA" id="ARBA00023014"/>
    </source>
</evidence>
<dbReference type="EMBL" id="ACJN02000001">
    <property type="protein sequence ID" value="EFI35939.1"/>
    <property type="molecule type" value="Genomic_DNA"/>
</dbReference>
<evidence type="ECO:0000256" key="7">
    <source>
        <dbReference type="SAM" id="MobiDB-lite"/>
    </source>
</evidence>
<keyword evidence="5" id="KW-0408">Iron</keyword>
<evidence type="ECO:0000256" key="5">
    <source>
        <dbReference type="ARBA" id="ARBA00023004"/>
    </source>
</evidence>
<dbReference type="GO" id="GO:0046872">
    <property type="term" value="F:metal ion binding"/>
    <property type="evidence" value="ECO:0007669"/>
    <property type="project" value="UniProtKB-KW"/>
</dbReference>
<evidence type="ECO:0000256" key="8">
    <source>
        <dbReference type="SAM" id="Phobius"/>
    </source>
</evidence>
<dbReference type="CDD" id="cd16373">
    <property type="entry name" value="DMSOR_beta_like"/>
    <property type="match status" value="1"/>
</dbReference>
<feature type="region of interest" description="Disordered" evidence="7">
    <location>
        <begin position="508"/>
        <end position="545"/>
    </location>
</feature>
<feature type="domain" description="4Fe-4S ferredoxin-type" evidence="9">
    <location>
        <begin position="261"/>
        <end position="284"/>
    </location>
</feature>
<evidence type="ECO:0000256" key="3">
    <source>
        <dbReference type="ARBA" id="ARBA00022723"/>
    </source>
</evidence>
<dbReference type="InterPro" id="IPR051684">
    <property type="entry name" value="Electron_Trans/Redox"/>
</dbReference>
<keyword evidence="8" id="KW-0812">Transmembrane</keyword>
<dbReference type="Gene3D" id="3.30.70.20">
    <property type="match status" value="3"/>
</dbReference>
<keyword evidence="11" id="KW-1185">Reference proteome</keyword>
<dbReference type="AlphaFoldDB" id="D6SMM8"/>
<dbReference type="eggNOG" id="COG1143">
    <property type="taxonomic scope" value="Bacteria"/>
</dbReference>
<evidence type="ECO:0000313" key="11">
    <source>
        <dbReference type="Proteomes" id="UP000005496"/>
    </source>
</evidence>
<evidence type="ECO:0000256" key="2">
    <source>
        <dbReference type="ARBA" id="ARBA00022485"/>
    </source>
</evidence>
<keyword evidence="8" id="KW-1133">Transmembrane helix</keyword>
<dbReference type="InterPro" id="IPR017900">
    <property type="entry name" value="4Fe4S_Fe_S_CS"/>
</dbReference>
<evidence type="ECO:0000313" key="10">
    <source>
        <dbReference type="EMBL" id="EFI35939.1"/>
    </source>
</evidence>
<organism evidence="10 11">
    <name type="scientific">Desulfonatronospira thiodismutans ASO3-1</name>
    <dbReference type="NCBI Taxonomy" id="555779"/>
    <lineage>
        <taxon>Bacteria</taxon>
        <taxon>Pseudomonadati</taxon>
        <taxon>Thermodesulfobacteriota</taxon>
        <taxon>Desulfovibrionia</taxon>
        <taxon>Desulfovibrionales</taxon>
        <taxon>Desulfonatronovibrionaceae</taxon>
        <taxon>Desulfonatronospira</taxon>
    </lineage>
</organism>
<feature type="compositionally biased region" description="Acidic residues" evidence="7">
    <location>
        <begin position="527"/>
        <end position="538"/>
    </location>
</feature>
<gene>
    <name evidence="10" type="ORF">Dthio_PD3381</name>
</gene>
<dbReference type="Pfam" id="PF12801">
    <property type="entry name" value="Fer4_5"/>
    <property type="match status" value="2"/>
</dbReference>
<dbReference type="eggNOG" id="COG1149">
    <property type="taxonomic scope" value="Bacteria"/>
</dbReference>
<keyword evidence="1" id="KW-0813">Transport</keyword>
<dbReference type="PANTHER" id="PTHR30176">
    <property type="entry name" value="FERREDOXIN-TYPE PROTEIN NAPH"/>
    <property type="match status" value="1"/>
</dbReference>
<protein>
    <submittedName>
        <fullName evidence="10">4Fe-4S ferredoxin iron-sulfur binding domain protein</fullName>
    </submittedName>
</protein>
<dbReference type="SUPFAM" id="SSF54862">
    <property type="entry name" value="4Fe-4S ferredoxins"/>
    <property type="match status" value="2"/>
</dbReference>
<keyword evidence="4" id="KW-0249">Electron transport</keyword>
<dbReference type="GO" id="GO:0005886">
    <property type="term" value="C:plasma membrane"/>
    <property type="evidence" value="ECO:0007669"/>
    <property type="project" value="TreeGrafter"/>
</dbReference>
<feature type="domain" description="4Fe-4S ferredoxin-type" evidence="9">
    <location>
        <begin position="380"/>
        <end position="412"/>
    </location>
</feature>
<dbReference type="PROSITE" id="PS00198">
    <property type="entry name" value="4FE4S_FER_1"/>
    <property type="match status" value="3"/>
</dbReference>
<keyword evidence="3" id="KW-0479">Metal-binding</keyword>
<comment type="caution">
    <text evidence="10">The sequence shown here is derived from an EMBL/GenBank/DDBJ whole genome shotgun (WGS) entry which is preliminary data.</text>
</comment>
<keyword evidence="6" id="KW-0411">Iron-sulfur</keyword>
<evidence type="ECO:0000256" key="1">
    <source>
        <dbReference type="ARBA" id="ARBA00022448"/>
    </source>
</evidence>
<keyword evidence="8" id="KW-0472">Membrane</keyword>
<keyword evidence="2" id="KW-0004">4Fe-4S</keyword>
<sequence>MNFKRTLQALSLFAFITLLLLAAFPLRTWFPTDFFLRLDPLVFAGTVLGAREWAGALLPGLLIILATLFLGRFFCSCICPMGVTLDISDRIFRPRDSGRNLSVQSLLTLRRVKYLVLFFILGTAIVGVSSVFIASPLSLVTRFYGLVIYPFAVHVLDLGLDNLYMVYSGLGLQSLAYFEPQSYRFATQIFILAFFILVFSLVVLAPRFWCRSLCPAGALLAIFSRKPLLRRKVSTSCTECGLCQRRCPMQAIEEDPHRTSHQECIVCLECVRVCPEKAVSFQTGRSKEAADSGFLPQRRKVMASVLGGVGSALLLQTGIREVRSDTVPGNVTPQFLIRPPGALEEEDFLGRCIRCGQCMKACPTNTLQPVWFEAGVLGLFSPKALPRRGPCDPTCNVCGRVCPTGAIRDLPINERVWARMGTARVVRGKCLAWAWDRKCLVCFEVCPYAALELRRVPGIDIPVPFVVLEKCSGCGACEFHCPVQAQSAIVVEPMNSLRMNKGSYIEEGRAQGMVLDPDPDREREPPEEIMPDTEEPDDLPPGFTG</sequence>
<feature type="transmembrane region" description="Helical" evidence="8">
    <location>
        <begin position="185"/>
        <end position="209"/>
    </location>
</feature>
<proteinExistence type="predicted"/>
<dbReference type="PANTHER" id="PTHR30176:SF3">
    <property type="entry name" value="FERREDOXIN-TYPE PROTEIN NAPH"/>
    <property type="match status" value="1"/>
</dbReference>
<feature type="domain" description="4Fe-4S ferredoxin-type" evidence="9">
    <location>
        <begin position="341"/>
        <end position="372"/>
    </location>
</feature>
<feature type="transmembrane region" description="Helical" evidence="8">
    <location>
        <begin position="143"/>
        <end position="164"/>
    </location>
</feature>
<dbReference type="InterPro" id="IPR017896">
    <property type="entry name" value="4Fe4S_Fe-S-bd"/>
</dbReference>
<evidence type="ECO:0000256" key="4">
    <source>
        <dbReference type="ARBA" id="ARBA00022982"/>
    </source>
</evidence>